<reference evidence="3" key="1">
    <citation type="journal article" date="2020" name="mSystems">
        <title>Genome- and Community-Level Interaction Insights into Carbon Utilization and Element Cycling Functions of Hydrothermarchaeota in Hydrothermal Sediment.</title>
        <authorList>
            <person name="Zhou Z."/>
            <person name="Liu Y."/>
            <person name="Xu W."/>
            <person name="Pan J."/>
            <person name="Luo Z.H."/>
            <person name="Li M."/>
        </authorList>
    </citation>
    <scope>NUCLEOTIDE SEQUENCE [LARGE SCALE GENOMIC DNA]</scope>
    <source>
        <strain evidence="3">SpSt-339</strain>
    </source>
</reference>
<dbReference type="Gene3D" id="2.130.10.10">
    <property type="entry name" value="YVTN repeat-like/Quinoprotein amine dehydrogenase"/>
    <property type="match status" value="1"/>
</dbReference>
<dbReference type="InterPro" id="IPR002372">
    <property type="entry name" value="PQQ_rpt_dom"/>
</dbReference>
<dbReference type="InterPro" id="IPR015943">
    <property type="entry name" value="WD40/YVTN_repeat-like_dom_sf"/>
</dbReference>
<organism evidence="3">
    <name type="scientific">Schlesneria paludicola</name>
    <dbReference type="NCBI Taxonomy" id="360056"/>
    <lineage>
        <taxon>Bacteria</taxon>
        <taxon>Pseudomonadati</taxon>
        <taxon>Planctomycetota</taxon>
        <taxon>Planctomycetia</taxon>
        <taxon>Planctomycetales</taxon>
        <taxon>Planctomycetaceae</taxon>
        <taxon>Schlesneria</taxon>
    </lineage>
</organism>
<evidence type="ECO:0000259" key="2">
    <source>
        <dbReference type="Pfam" id="PF13360"/>
    </source>
</evidence>
<dbReference type="PANTHER" id="PTHR34512:SF30">
    <property type="entry name" value="OUTER MEMBRANE PROTEIN ASSEMBLY FACTOR BAMB"/>
    <property type="match status" value="1"/>
</dbReference>
<keyword evidence="1" id="KW-0472">Membrane</keyword>
<dbReference type="PANTHER" id="PTHR34512">
    <property type="entry name" value="CELL SURFACE PROTEIN"/>
    <property type="match status" value="1"/>
</dbReference>
<keyword evidence="1" id="KW-1133">Transmembrane helix</keyword>
<evidence type="ECO:0000256" key="1">
    <source>
        <dbReference type="SAM" id="Phobius"/>
    </source>
</evidence>
<dbReference type="EMBL" id="DSOK01000155">
    <property type="protein sequence ID" value="HEN14873.1"/>
    <property type="molecule type" value="Genomic_DNA"/>
</dbReference>
<protein>
    <recommendedName>
        <fullName evidence="2">Pyrrolo-quinoline quinone repeat domain-containing protein</fullName>
    </recommendedName>
</protein>
<dbReference type="SUPFAM" id="SSF50998">
    <property type="entry name" value="Quinoprotein alcohol dehydrogenase-like"/>
    <property type="match status" value="1"/>
</dbReference>
<proteinExistence type="predicted"/>
<accession>A0A7C2P2J0</accession>
<dbReference type="Pfam" id="PF13360">
    <property type="entry name" value="PQQ_2"/>
    <property type="match status" value="1"/>
</dbReference>
<dbReference type="AlphaFoldDB" id="A0A7C2P2J0"/>
<dbReference type="InterPro" id="IPR011047">
    <property type="entry name" value="Quinoprotein_ADH-like_sf"/>
</dbReference>
<feature type="transmembrane region" description="Helical" evidence="1">
    <location>
        <begin position="33"/>
        <end position="49"/>
    </location>
</feature>
<name>A0A7C2P2J0_9PLAN</name>
<sequence>MSVLWVWPATLFAFTLWWLFASGFSWRVKLSPLIALVVLFVAFAAVFRIDGSDGDMVPTLSYRWSPTPEARAREYWKQLAVPNEPASEPVLEPLVAGPDDWPDYHGPNREGIVRGRGFRTDWEARPPQELWRHPVGLAWSSFSVLGDFAITQEQRDADECVVCYDLNTGEQLWVHADSARFTVVAVNGGDGPRATPVIAGDLTYTQGATGIVNCLETRTGKKRWSRNALDDAGENGQPAENLQWGLSAAPLVADGKVIVIAGGKAGRSVIAYDAATGEVAWTGGNFPASYGSPRVEEIHGVRQVLAFHGTGIAAFALDDGRPLWDFPWENMPKVNVAQPLKVADDAVVIGSGYGQGATRLTLTVGENGEWDPAQGWSSNRFKLKFNDAVLLDGFAYGLDDGILTCLDVATGKPKWKGGRFGYGQLIAFEDTLLVLGEEGDAVLVAAQPTKFEERGRIHVLDGTTWNHPAVAHGKLLVRNGSEAACYDVAP</sequence>
<feature type="domain" description="Pyrrolo-quinoline quinone repeat" evidence="2">
    <location>
        <begin position="158"/>
        <end position="416"/>
    </location>
</feature>
<comment type="caution">
    <text evidence="3">The sequence shown here is derived from an EMBL/GenBank/DDBJ whole genome shotgun (WGS) entry which is preliminary data.</text>
</comment>
<keyword evidence="1" id="KW-0812">Transmembrane</keyword>
<gene>
    <name evidence="3" type="ORF">ENQ76_05310</name>
</gene>
<feature type="transmembrane region" description="Helical" evidence="1">
    <location>
        <begin position="6"/>
        <end position="26"/>
    </location>
</feature>
<evidence type="ECO:0000313" key="3">
    <source>
        <dbReference type="EMBL" id="HEN14873.1"/>
    </source>
</evidence>